<feature type="signal peptide" evidence="6">
    <location>
        <begin position="1"/>
        <end position="18"/>
    </location>
</feature>
<dbReference type="EMBL" id="CP025408">
    <property type="protein sequence ID" value="AUH34589.1"/>
    <property type="molecule type" value="Genomic_DNA"/>
</dbReference>
<evidence type="ECO:0000256" key="6">
    <source>
        <dbReference type="SAM" id="SignalP"/>
    </source>
</evidence>
<reference evidence="7 8" key="1">
    <citation type="submission" date="2017-12" db="EMBL/GenBank/DDBJ databases">
        <authorList>
            <person name="Hurst M.R.H."/>
        </authorList>
    </citation>
    <scope>NUCLEOTIDE SEQUENCE [LARGE SCALE GENOMIC DNA]</scope>
    <source>
        <strain evidence="7 8">BM15</strain>
    </source>
</reference>
<keyword evidence="5" id="KW-0998">Cell outer membrane</keyword>
<dbReference type="KEGG" id="paro:CUV01_15445"/>
<evidence type="ECO:0000256" key="4">
    <source>
        <dbReference type="ARBA" id="ARBA00023136"/>
    </source>
</evidence>
<dbReference type="RefSeq" id="WP_101461250.1">
    <property type="nucleotide sequence ID" value="NZ_CP025408.1"/>
</dbReference>
<evidence type="ECO:0000256" key="3">
    <source>
        <dbReference type="ARBA" id="ARBA00022729"/>
    </source>
</evidence>
<evidence type="ECO:0000313" key="7">
    <source>
        <dbReference type="EMBL" id="AUH34589.1"/>
    </source>
</evidence>
<dbReference type="AlphaFoldDB" id="A0A2K9EJM3"/>
<dbReference type="PANTHER" id="PTHR38776:SF1">
    <property type="entry name" value="MLTA-INTERACTING PROTEIN-RELATED"/>
    <property type="match status" value="1"/>
</dbReference>
<dbReference type="Proteomes" id="UP000233742">
    <property type="component" value="Chromosome"/>
</dbReference>
<comment type="similarity">
    <text evidence="2">Belongs to the MipA/OmpV family.</text>
</comment>
<evidence type="ECO:0000256" key="2">
    <source>
        <dbReference type="ARBA" id="ARBA00005722"/>
    </source>
</evidence>
<accession>A0A2K9EJM3</accession>
<evidence type="ECO:0000313" key="8">
    <source>
        <dbReference type="Proteomes" id="UP000233742"/>
    </source>
</evidence>
<proteinExistence type="inferred from homology"/>
<dbReference type="InterPro" id="IPR010583">
    <property type="entry name" value="MipA"/>
</dbReference>
<name>A0A2K9EJM3_9RHOB</name>
<feature type="chain" id="PRO_5014856137" evidence="6">
    <location>
        <begin position="19"/>
        <end position="243"/>
    </location>
</feature>
<keyword evidence="3 6" id="KW-0732">Signal</keyword>
<evidence type="ECO:0000256" key="1">
    <source>
        <dbReference type="ARBA" id="ARBA00004442"/>
    </source>
</evidence>
<comment type="subcellular location">
    <subcellularLocation>
        <location evidence="1">Cell outer membrane</location>
    </subcellularLocation>
</comment>
<dbReference type="OrthoDB" id="5462484at2"/>
<sequence>MKHLLVALLAIAPVSAHAQGRVFSADIGLGVAVAPTYPGSDETEAAPWLLWRNAGWSRPGTSGVRADGFSISPSFGVVGERSVDDDQSLAGLETIDRAYELGARFSYASGPVTGYASLRKGFGGHDGLTGEVGVKYRTDASDRLSLWSGLEAGYGDGDYNLTYFGVSTADAAGSGYPAYDLGGGVNKVAAKLEARYAINDNTALLGEVEYGRIVGDAADSPLVQDRDQPAVRLGIVRNFSFGF</sequence>
<keyword evidence="8" id="KW-1185">Reference proteome</keyword>
<evidence type="ECO:0000256" key="5">
    <source>
        <dbReference type="ARBA" id="ARBA00023237"/>
    </source>
</evidence>
<keyword evidence="4" id="KW-0472">Membrane</keyword>
<dbReference type="PANTHER" id="PTHR38776">
    <property type="entry name" value="MLTA-INTERACTING PROTEIN-RELATED"/>
    <property type="match status" value="1"/>
</dbReference>
<protein>
    <submittedName>
        <fullName evidence="7">MipA/OmpV family protein</fullName>
    </submittedName>
</protein>
<dbReference type="GO" id="GO:0009279">
    <property type="term" value="C:cell outer membrane"/>
    <property type="evidence" value="ECO:0007669"/>
    <property type="project" value="UniProtKB-SubCell"/>
</dbReference>
<dbReference type="Pfam" id="PF06629">
    <property type="entry name" value="MipA"/>
    <property type="match status" value="1"/>
</dbReference>
<organism evidence="7 8">
    <name type="scientific">Paracoccus tegillarcae</name>
    <dbReference type="NCBI Taxonomy" id="1529068"/>
    <lineage>
        <taxon>Bacteria</taxon>
        <taxon>Pseudomonadati</taxon>
        <taxon>Pseudomonadota</taxon>
        <taxon>Alphaproteobacteria</taxon>
        <taxon>Rhodobacterales</taxon>
        <taxon>Paracoccaceae</taxon>
        <taxon>Paracoccus</taxon>
    </lineage>
</organism>
<gene>
    <name evidence="7" type="ORF">CUV01_15445</name>
</gene>